<accession>A0ABT8E7P3</accession>
<reference evidence="1" key="1">
    <citation type="submission" date="2023-06" db="EMBL/GenBank/DDBJ databases">
        <title>Draft Genome Sequences of Representative Paenibacillus Polymyxa, Bacillus cereus, Fictibacillus sp., and Brevibacillus agri Strains Isolated from Amazonian Dark Earth.</title>
        <authorList>
            <person name="Pellegrinetti T.A."/>
            <person name="Cunha I.C.M."/>
            <person name="Chaves M.G."/>
            <person name="Freitas A.S."/>
            <person name="Silva A.V.R."/>
            <person name="Tsai S.M."/>
            <person name="Mendes L.W."/>
        </authorList>
    </citation>
    <scope>NUCLEOTIDE SEQUENCE</scope>
    <source>
        <strain evidence="1">CENA-BCM004</strain>
    </source>
</reference>
<dbReference type="CDD" id="cd00586">
    <property type="entry name" value="4HBT"/>
    <property type="match status" value="1"/>
</dbReference>
<comment type="caution">
    <text evidence="1">The sequence shown here is derived from an EMBL/GenBank/DDBJ whole genome shotgun (WGS) entry which is preliminary data.</text>
</comment>
<dbReference type="RefSeq" id="WP_290399984.1">
    <property type="nucleotide sequence ID" value="NZ_JAUHLN010000002.1"/>
</dbReference>
<dbReference type="PANTHER" id="PTHR31793:SF2">
    <property type="entry name" value="BLR1345 PROTEIN"/>
    <property type="match status" value="1"/>
</dbReference>
<proteinExistence type="predicted"/>
<sequence>MGPLNNPILRDTVRNDWIDYNGHMNDSAYALVFSMAVDQFMEDLGIDTEFREKHQFSIYTLETHLIYLKEAQEGQDLHVNIQLLDYDLKRMHVFFTMENRQGNRLATSEQLLMGMDMSQGRAAPFPTLVQSRIESFGKLHQGLSKPAEAGRKIGIRKK</sequence>
<dbReference type="EMBL" id="JAUHLN010000002">
    <property type="protein sequence ID" value="MDN4073894.1"/>
    <property type="molecule type" value="Genomic_DNA"/>
</dbReference>
<dbReference type="InterPro" id="IPR029069">
    <property type="entry name" value="HotDog_dom_sf"/>
</dbReference>
<dbReference type="Pfam" id="PF13279">
    <property type="entry name" value="4HBT_2"/>
    <property type="match status" value="1"/>
</dbReference>
<dbReference type="InterPro" id="IPR050563">
    <property type="entry name" value="4-hydroxybenzoyl-CoA_TE"/>
</dbReference>
<protein>
    <submittedName>
        <fullName evidence="1">Thioesterase family protein</fullName>
    </submittedName>
</protein>
<dbReference type="SUPFAM" id="SSF54637">
    <property type="entry name" value="Thioesterase/thiol ester dehydrase-isomerase"/>
    <property type="match status" value="1"/>
</dbReference>
<evidence type="ECO:0000313" key="1">
    <source>
        <dbReference type="EMBL" id="MDN4073894.1"/>
    </source>
</evidence>
<name>A0ABT8E7P3_9BACL</name>
<organism evidence="1 2">
    <name type="scientific">Fictibacillus terranigra</name>
    <dbReference type="NCBI Taxonomy" id="3058424"/>
    <lineage>
        <taxon>Bacteria</taxon>
        <taxon>Bacillati</taxon>
        <taxon>Bacillota</taxon>
        <taxon>Bacilli</taxon>
        <taxon>Bacillales</taxon>
        <taxon>Fictibacillaceae</taxon>
        <taxon>Fictibacillus</taxon>
    </lineage>
</organism>
<dbReference type="Gene3D" id="3.10.129.10">
    <property type="entry name" value="Hotdog Thioesterase"/>
    <property type="match status" value="1"/>
</dbReference>
<gene>
    <name evidence="1" type="ORF">QYF49_12855</name>
</gene>
<dbReference type="Proteomes" id="UP001168694">
    <property type="component" value="Unassembled WGS sequence"/>
</dbReference>
<evidence type="ECO:0000313" key="2">
    <source>
        <dbReference type="Proteomes" id="UP001168694"/>
    </source>
</evidence>
<keyword evidence="2" id="KW-1185">Reference proteome</keyword>
<dbReference type="PANTHER" id="PTHR31793">
    <property type="entry name" value="4-HYDROXYBENZOYL-COA THIOESTERASE FAMILY MEMBER"/>
    <property type="match status" value="1"/>
</dbReference>